<gene>
    <name evidence="12" type="ORF">GYA55_10790</name>
</gene>
<dbReference type="EMBL" id="JAAZON010000491">
    <property type="protein sequence ID" value="NMC63636.1"/>
    <property type="molecule type" value="Genomic_DNA"/>
</dbReference>
<feature type="domain" description="Trigger factor C-terminal" evidence="11">
    <location>
        <begin position="149"/>
        <end position="289"/>
    </location>
</feature>
<evidence type="ECO:0000259" key="11">
    <source>
        <dbReference type="Pfam" id="PF05698"/>
    </source>
</evidence>
<evidence type="ECO:0000256" key="7">
    <source>
        <dbReference type="ARBA" id="ARBA00023186"/>
    </source>
</evidence>
<evidence type="ECO:0000256" key="2">
    <source>
        <dbReference type="ARBA" id="ARBA00004496"/>
    </source>
</evidence>
<dbReference type="EC" id="5.2.1.8" evidence="4"/>
<feature type="domain" description="Trigger factor ribosome-binding bacterial" evidence="10">
    <location>
        <begin position="12"/>
        <end position="132"/>
    </location>
</feature>
<evidence type="ECO:0000256" key="4">
    <source>
        <dbReference type="ARBA" id="ARBA00013194"/>
    </source>
</evidence>
<dbReference type="GO" id="GO:0043022">
    <property type="term" value="F:ribosome binding"/>
    <property type="evidence" value="ECO:0007669"/>
    <property type="project" value="TreeGrafter"/>
</dbReference>
<accession>A0A7X9FSR5</accession>
<dbReference type="GO" id="GO:0043335">
    <property type="term" value="P:protein unfolding"/>
    <property type="evidence" value="ECO:0007669"/>
    <property type="project" value="TreeGrafter"/>
</dbReference>
<dbReference type="AlphaFoldDB" id="A0A7X9FSR5"/>
<proteinExistence type="inferred from homology"/>
<evidence type="ECO:0000256" key="6">
    <source>
        <dbReference type="ARBA" id="ARBA00023110"/>
    </source>
</evidence>
<evidence type="ECO:0000259" key="10">
    <source>
        <dbReference type="Pfam" id="PF05697"/>
    </source>
</evidence>
<evidence type="ECO:0000256" key="1">
    <source>
        <dbReference type="ARBA" id="ARBA00000971"/>
    </source>
</evidence>
<dbReference type="InterPro" id="IPR037041">
    <property type="entry name" value="Trigger_fac_C_sf"/>
</dbReference>
<dbReference type="Proteomes" id="UP000524246">
    <property type="component" value="Unassembled WGS sequence"/>
</dbReference>
<dbReference type="InterPro" id="IPR008880">
    <property type="entry name" value="Trigger_fac_C"/>
</dbReference>
<dbReference type="GO" id="GO:0003755">
    <property type="term" value="F:peptidyl-prolyl cis-trans isomerase activity"/>
    <property type="evidence" value="ECO:0007669"/>
    <property type="project" value="UniProtKB-KW"/>
</dbReference>
<comment type="similarity">
    <text evidence="3">Belongs to the FKBP-type PPIase family. Tig subfamily.</text>
</comment>
<dbReference type="InterPro" id="IPR027304">
    <property type="entry name" value="Trigger_fact/SurA_dom_sf"/>
</dbReference>
<dbReference type="PANTHER" id="PTHR30560">
    <property type="entry name" value="TRIGGER FACTOR CHAPERONE AND PEPTIDYL-PROLYL CIS/TRANS ISOMERASE"/>
    <property type="match status" value="1"/>
</dbReference>
<dbReference type="InterPro" id="IPR005215">
    <property type="entry name" value="Trig_fac"/>
</dbReference>
<dbReference type="Pfam" id="PF05697">
    <property type="entry name" value="Trigger_N"/>
    <property type="match status" value="1"/>
</dbReference>
<dbReference type="Gene3D" id="3.30.70.1050">
    <property type="entry name" value="Trigger factor ribosome-binding domain"/>
    <property type="match status" value="1"/>
</dbReference>
<evidence type="ECO:0000313" key="13">
    <source>
        <dbReference type="Proteomes" id="UP000524246"/>
    </source>
</evidence>
<keyword evidence="6" id="KW-0697">Rotamase</keyword>
<evidence type="ECO:0000313" key="12">
    <source>
        <dbReference type="EMBL" id="NMC63636.1"/>
    </source>
</evidence>
<dbReference type="Gene3D" id="1.10.3120.10">
    <property type="entry name" value="Trigger factor, C-terminal domain"/>
    <property type="match status" value="1"/>
</dbReference>
<reference evidence="12 13" key="1">
    <citation type="journal article" date="2020" name="Biotechnol. Biofuels">
        <title>New insights from the biogas microbiome by comprehensive genome-resolved metagenomics of nearly 1600 species originating from multiple anaerobic digesters.</title>
        <authorList>
            <person name="Campanaro S."/>
            <person name="Treu L."/>
            <person name="Rodriguez-R L.M."/>
            <person name="Kovalovszki A."/>
            <person name="Ziels R.M."/>
            <person name="Maus I."/>
            <person name="Zhu X."/>
            <person name="Kougias P.G."/>
            <person name="Basile A."/>
            <person name="Luo G."/>
            <person name="Schluter A."/>
            <person name="Konstantinidis K.T."/>
            <person name="Angelidaki I."/>
        </authorList>
    </citation>
    <scope>NUCLEOTIDE SEQUENCE [LARGE SCALE GENOMIC DNA]</scope>
    <source>
        <strain evidence="12">AS27yjCOA_65</strain>
    </source>
</reference>
<dbReference type="SUPFAM" id="SSF109998">
    <property type="entry name" value="Triger factor/SurA peptide-binding domain-like"/>
    <property type="match status" value="1"/>
</dbReference>
<evidence type="ECO:0000256" key="8">
    <source>
        <dbReference type="ARBA" id="ARBA00023235"/>
    </source>
</evidence>
<dbReference type="InterPro" id="IPR036611">
    <property type="entry name" value="Trigger_fac_ribosome-bd_sf"/>
</dbReference>
<dbReference type="SUPFAM" id="SSF102735">
    <property type="entry name" value="Trigger factor ribosome-binding domain"/>
    <property type="match status" value="1"/>
</dbReference>
<dbReference type="GO" id="GO:0005737">
    <property type="term" value="C:cytoplasm"/>
    <property type="evidence" value="ECO:0007669"/>
    <property type="project" value="UniProtKB-SubCell"/>
</dbReference>
<keyword evidence="7" id="KW-0143">Chaperone</keyword>
<dbReference type="Pfam" id="PF05698">
    <property type="entry name" value="Trigger_C"/>
    <property type="match status" value="1"/>
</dbReference>
<name>A0A7X9FSR5_9DELT</name>
<evidence type="ECO:0000256" key="3">
    <source>
        <dbReference type="ARBA" id="ARBA00005464"/>
    </source>
</evidence>
<keyword evidence="8" id="KW-0413">Isomerase</keyword>
<dbReference type="GO" id="GO:0015031">
    <property type="term" value="P:protein transport"/>
    <property type="evidence" value="ECO:0007669"/>
    <property type="project" value="InterPro"/>
</dbReference>
<evidence type="ECO:0000256" key="5">
    <source>
        <dbReference type="ARBA" id="ARBA00016902"/>
    </source>
</evidence>
<comment type="caution">
    <text evidence="12">The sequence shown here is derived from an EMBL/GenBank/DDBJ whole genome shotgun (WGS) entry which is preliminary data.</text>
</comment>
<evidence type="ECO:0000256" key="9">
    <source>
        <dbReference type="ARBA" id="ARBA00029986"/>
    </source>
</evidence>
<comment type="subcellular location">
    <subcellularLocation>
        <location evidence="2">Cytoplasm</location>
    </subcellularLocation>
</comment>
<comment type="catalytic activity">
    <reaction evidence="1">
        <text>[protein]-peptidylproline (omega=180) = [protein]-peptidylproline (omega=0)</text>
        <dbReference type="Rhea" id="RHEA:16237"/>
        <dbReference type="Rhea" id="RHEA-COMP:10747"/>
        <dbReference type="Rhea" id="RHEA-COMP:10748"/>
        <dbReference type="ChEBI" id="CHEBI:83833"/>
        <dbReference type="ChEBI" id="CHEBI:83834"/>
        <dbReference type="EC" id="5.2.1.8"/>
    </reaction>
</comment>
<dbReference type="InterPro" id="IPR008881">
    <property type="entry name" value="Trigger_fac_ribosome-bd_bac"/>
</dbReference>
<sequence>MATKKVEDKITSTVAKESNGNVQITFTIPFAVVKDAQDETVAEMAKDVEIPGFRKGAAPLSKVREKISQSSLIEHSLGHILPKALAESIEENKLKIAIYPKFELIKANENEAWQIMAITCELPNVDLGDYKKSVTGALRADSIIVPGKDEKKEKSREEKETTALKSVLDTVKIDVPQILIEEEADSRLSKLLERIEKLGLSLENYLASINKKPEDIRAEYATQAKEAISIDLILNKIAEDEKLSVDEKELEAALQMSQSAAPLEGETPENRKRFIEAILRRRKALDFLLSLA</sequence>
<organism evidence="12 13">
    <name type="scientific">SAR324 cluster bacterium</name>
    <dbReference type="NCBI Taxonomy" id="2024889"/>
    <lineage>
        <taxon>Bacteria</taxon>
        <taxon>Deltaproteobacteria</taxon>
        <taxon>SAR324 cluster</taxon>
    </lineage>
</organism>
<protein>
    <recommendedName>
        <fullName evidence="5">Trigger factor</fullName>
        <ecNumber evidence="4">5.2.1.8</ecNumber>
    </recommendedName>
    <alternativeName>
        <fullName evidence="9">PPIase</fullName>
    </alternativeName>
</protein>
<dbReference type="GO" id="GO:0051083">
    <property type="term" value="P:'de novo' cotranslational protein folding"/>
    <property type="evidence" value="ECO:0007669"/>
    <property type="project" value="TreeGrafter"/>
</dbReference>
<dbReference type="GO" id="GO:0044183">
    <property type="term" value="F:protein folding chaperone"/>
    <property type="evidence" value="ECO:0007669"/>
    <property type="project" value="TreeGrafter"/>
</dbReference>
<dbReference type="PANTHER" id="PTHR30560:SF3">
    <property type="entry name" value="TRIGGER FACTOR-LIKE PROTEIN TIG, CHLOROPLASTIC"/>
    <property type="match status" value="1"/>
</dbReference>